<proteinExistence type="predicted"/>
<organism evidence="1 2">
    <name type="scientific">Martelella mediterranea DSM 17316</name>
    <dbReference type="NCBI Taxonomy" id="1122214"/>
    <lineage>
        <taxon>Bacteria</taxon>
        <taxon>Pseudomonadati</taxon>
        <taxon>Pseudomonadota</taxon>
        <taxon>Alphaproteobacteria</taxon>
        <taxon>Hyphomicrobiales</taxon>
        <taxon>Aurantimonadaceae</taxon>
        <taxon>Martelella</taxon>
    </lineage>
</organism>
<gene>
    <name evidence="1" type="ORF">Mame_05175</name>
</gene>
<protein>
    <submittedName>
        <fullName evidence="1">Uncharacterized protein</fullName>
    </submittedName>
</protein>
<keyword evidence="2" id="KW-1185">Reference proteome</keyword>
<geneLocation type="plasmid" evidence="2">
    <name>pmm170</name>
</geneLocation>
<name>A0A1U9Z9X5_9HYPH</name>
<accession>A0A1U9Z9X5</accession>
<evidence type="ECO:0000313" key="2">
    <source>
        <dbReference type="Proteomes" id="UP000191135"/>
    </source>
</evidence>
<sequence>MDFGSFLDRLKALGIKASEEDARAAFGQAKHLALIGKKLAKGKVDAA</sequence>
<evidence type="ECO:0000313" key="1">
    <source>
        <dbReference type="EMBL" id="AQZ54466.1"/>
    </source>
</evidence>
<dbReference type="KEGG" id="mmed:Mame_05175"/>
<dbReference type="RefSeq" id="WP_155122313.1">
    <property type="nucleotide sequence ID" value="NZ_AQWH01000032.1"/>
</dbReference>
<dbReference type="Proteomes" id="UP000191135">
    <property type="component" value="Plasmid pMM170"/>
</dbReference>
<dbReference type="AlphaFoldDB" id="A0A1U9Z9X5"/>
<dbReference type="EMBL" id="CP020333">
    <property type="protein sequence ID" value="AQZ54466.1"/>
    <property type="molecule type" value="Genomic_DNA"/>
</dbReference>
<reference evidence="1 2" key="1">
    <citation type="submission" date="2017-03" db="EMBL/GenBank/DDBJ databases">
        <title>Foreign affairs: Plasmid Transfer between Roseobacters and Rhizobia.</title>
        <authorList>
            <person name="Bartling P."/>
            <person name="Bunk B."/>
            <person name="Overmann J."/>
            <person name="Brinkmann H."/>
            <person name="Petersen J."/>
        </authorList>
    </citation>
    <scope>NUCLEOTIDE SEQUENCE [LARGE SCALE GENOMIC DNA]</scope>
    <source>
        <strain evidence="1 2">MACL11</strain>
        <plasmid evidence="2">Plasmid pmm170</plasmid>
    </source>
</reference>
<keyword evidence="1" id="KW-0614">Plasmid</keyword>